<sequence length="158" mass="16183">MPATGTFALAGKSITATVTCTTATKVAMSFVDNRADSVPTHTNEPTAAATAFGLGKAGDIKIGSYGLSVTAIQGDGTAGDLLMSSDKTTWSKMTLDTFANNNTSQQYLTFAATGSTTPKDATVFTFSLKATPALSSALGGITETANLDGNTTINFEYL</sequence>
<evidence type="ECO:0000313" key="1">
    <source>
        <dbReference type="EMBL" id="STS10696.1"/>
    </source>
</evidence>
<dbReference type="EMBL" id="UGGO01000002">
    <property type="protein sequence ID" value="STS10696.1"/>
    <property type="molecule type" value="Genomic_DNA"/>
</dbReference>
<accession>A0A377TEZ7</accession>
<organism evidence="1 2">
    <name type="scientific">Ewingella americana</name>
    <dbReference type="NCBI Taxonomy" id="41202"/>
    <lineage>
        <taxon>Bacteria</taxon>
        <taxon>Pseudomonadati</taxon>
        <taxon>Pseudomonadota</taxon>
        <taxon>Gammaproteobacteria</taxon>
        <taxon>Enterobacterales</taxon>
        <taxon>Yersiniaceae</taxon>
        <taxon>Ewingella</taxon>
    </lineage>
</organism>
<reference evidence="1 2" key="1">
    <citation type="submission" date="2018-06" db="EMBL/GenBank/DDBJ databases">
        <authorList>
            <consortium name="Pathogen Informatics"/>
            <person name="Doyle S."/>
        </authorList>
    </citation>
    <scope>NUCLEOTIDE SEQUENCE [LARGE SCALE GENOMIC DNA]</scope>
    <source>
        <strain evidence="1 2">NCTC12157</strain>
    </source>
</reference>
<protein>
    <recommendedName>
        <fullName evidence="3">DUF1120 domain-containing protein</fullName>
    </recommendedName>
</protein>
<dbReference type="Proteomes" id="UP000254304">
    <property type="component" value="Unassembled WGS sequence"/>
</dbReference>
<evidence type="ECO:0000313" key="2">
    <source>
        <dbReference type="Proteomes" id="UP000254304"/>
    </source>
</evidence>
<dbReference type="AlphaFoldDB" id="A0A377TEZ7"/>
<evidence type="ECO:0008006" key="3">
    <source>
        <dbReference type="Google" id="ProtNLM"/>
    </source>
</evidence>
<name>A0A377TEZ7_9GAMM</name>
<gene>
    <name evidence="1" type="ORF">NCTC12157_05295</name>
</gene>
<proteinExistence type="predicted"/>